<proteinExistence type="predicted"/>
<reference evidence="4 5" key="2">
    <citation type="submission" date="2024-05" db="EMBL/GenBank/DDBJ databases">
        <authorList>
            <person name="Chen Y."/>
            <person name="Shah S."/>
            <person name="Dougan E. K."/>
            <person name="Thang M."/>
            <person name="Chan C."/>
        </authorList>
    </citation>
    <scope>NUCLEOTIDE SEQUENCE [LARGE SCALE GENOMIC DNA]</scope>
</reference>
<dbReference type="EMBL" id="CAMXCT020000323">
    <property type="protein sequence ID" value="CAL1130506.1"/>
    <property type="molecule type" value="Genomic_DNA"/>
</dbReference>
<keyword evidence="1" id="KW-0175">Coiled coil</keyword>
<feature type="coiled-coil region" evidence="1">
    <location>
        <begin position="1"/>
        <end position="37"/>
    </location>
</feature>
<gene>
    <name evidence="3" type="ORF">C1SCF055_LOCUS5298</name>
</gene>
<sequence length="258" mass="29943">MEQWESELRRRQQQLEMKEAELQAESANTERQRNSLRYNAENMKSFADRIRYAMHSNDQHEVKIKHKQVGLFRQEREIKEFEEKVKAKDRDFQSHARVKQDEHQEIQRQLNDLHQKDKDCEAKVNAVKAAMERLRLAEQEVEHRSKAFEEEKRNLENKNAIYKTEIRRLNHKLEQAQQKPEIIPVGHDGAGNFKPSQPPDRPPNISNLPKQNLPPVPFLPPPAAPGMHRPSAPPPAGRGQILDATWGAPQRPATPAPL</sequence>
<evidence type="ECO:0000313" key="4">
    <source>
        <dbReference type="EMBL" id="CAL4764443.1"/>
    </source>
</evidence>
<evidence type="ECO:0000313" key="3">
    <source>
        <dbReference type="EMBL" id="CAI3977131.1"/>
    </source>
</evidence>
<dbReference type="Proteomes" id="UP001152797">
    <property type="component" value="Unassembled WGS sequence"/>
</dbReference>
<dbReference type="AlphaFoldDB" id="A0A9P1BPL3"/>
<keyword evidence="5" id="KW-1185">Reference proteome</keyword>
<dbReference type="EMBL" id="CAMXCT030000323">
    <property type="protein sequence ID" value="CAL4764443.1"/>
    <property type="molecule type" value="Genomic_DNA"/>
</dbReference>
<organism evidence="3">
    <name type="scientific">Cladocopium goreaui</name>
    <dbReference type="NCBI Taxonomy" id="2562237"/>
    <lineage>
        <taxon>Eukaryota</taxon>
        <taxon>Sar</taxon>
        <taxon>Alveolata</taxon>
        <taxon>Dinophyceae</taxon>
        <taxon>Suessiales</taxon>
        <taxon>Symbiodiniaceae</taxon>
        <taxon>Cladocopium</taxon>
    </lineage>
</organism>
<dbReference type="EMBL" id="CAMXCT010000323">
    <property type="protein sequence ID" value="CAI3977131.1"/>
    <property type="molecule type" value="Genomic_DNA"/>
</dbReference>
<protein>
    <submittedName>
        <fullName evidence="3">Uncharacterized protein</fullName>
    </submittedName>
</protein>
<feature type="region of interest" description="Disordered" evidence="2">
    <location>
        <begin position="175"/>
        <end position="258"/>
    </location>
</feature>
<name>A0A9P1BPL3_9DINO</name>
<comment type="caution">
    <text evidence="3">The sequence shown here is derived from an EMBL/GenBank/DDBJ whole genome shotgun (WGS) entry which is preliminary data.</text>
</comment>
<evidence type="ECO:0000256" key="1">
    <source>
        <dbReference type="SAM" id="Coils"/>
    </source>
</evidence>
<accession>A0A9P1BPL3</accession>
<feature type="compositionally biased region" description="Pro residues" evidence="2">
    <location>
        <begin position="212"/>
        <end position="224"/>
    </location>
</feature>
<evidence type="ECO:0000256" key="2">
    <source>
        <dbReference type="SAM" id="MobiDB-lite"/>
    </source>
</evidence>
<reference evidence="3" key="1">
    <citation type="submission" date="2022-10" db="EMBL/GenBank/DDBJ databases">
        <authorList>
            <person name="Chen Y."/>
            <person name="Dougan E. K."/>
            <person name="Chan C."/>
            <person name="Rhodes N."/>
            <person name="Thang M."/>
        </authorList>
    </citation>
    <scope>NUCLEOTIDE SEQUENCE</scope>
</reference>
<evidence type="ECO:0000313" key="5">
    <source>
        <dbReference type="Proteomes" id="UP001152797"/>
    </source>
</evidence>